<organism evidence="1">
    <name type="scientific">marine metagenome</name>
    <dbReference type="NCBI Taxonomy" id="408172"/>
    <lineage>
        <taxon>unclassified sequences</taxon>
        <taxon>metagenomes</taxon>
        <taxon>ecological metagenomes</taxon>
    </lineage>
</organism>
<reference evidence="1" key="1">
    <citation type="submission" date="2018-05" db="EMBL/GenBank/DDBJ databases">
        <authorList>
            <person name="Lanie J.A."/>
            <person name="Ng W.-L."/>
            <person name="Kazmierczak K.M."/>
            <person name="Andrzejewski T.M."/>
            <person name="Davidsen T.M."/>
            <person name="Wayne K.J."/>
            <person name="Tettelin H."/>
            <person name="Glass J.I."/>
            <person name="Rusch D."/>
            <person name="Podicherti R."/>
            <person name="Tsui H.-C.T."/>
            <person name="Winkler M.E."/>
        </authorList>
    </citation>
    <scope>NUCLEOTIDE SEQUENCE</scope>
</reference>
<dbReference type="EMBL" id="UINC01170205">
    <property type="protein sequence ID" value="SVD74136.1"/>
    <property type="molecule type" value="Genomic_DNA"/>
</dbReference>
<name>A0A382XSX3_9ZZZZ</name>
<sequence length="58" mass="6912">MLLFNSNGVNDLRTQHIENDIKIRTIEIDEAKISVDTQEDLDEIRELFKKDTIKFEYL</sequence>
<accession>A0A382XSX3</accession>
<protein>
    <submittedName>
        <fullName evidence="1">Uncharacterized protein</fullName>
    </submittedName>
</protein>
<gene>
    <name evidence="1" type="ORF">METZ01_LOCUS426990</name>
</gene>
<dbReference type="AlphaFoldDB" id="A0A382XSX3"/>
<dbReference type="InterPro" id="IPR029044">
    <property type="entry name" value="Nucleotide-diphossugar_trans"/>
</dbReference>
<proteinExistence type="predicted"/>
<evidence type="ECO:0000313" key="1">
    <source>
        <dbReference type="EMBL" id="SVD74136.1"/>
    </source>
</evidence>
<dbReference type="Gene3D" id="3.90.550.10">
    <property type="entry name" value="Spore Coat Polysaccharide Biosynthesis Protein SpsA, Chain A"/>
    <property type="match status" value="1"/>
</dbReference>